<dbReference type="PANTHER" id="PTHR10048:SF15">
    <property type="entry name" value="PHOSPHATIDYLINOSITOL 4-KINASE ALPHA"/>
    <property type="match status" value="1"/>
</dbReference>
<keyword evidence="7" id="KW-0067">ATP-binding</keyword>
<dbReference type="SMART" id="SM00145">
    <property type="entry name" value="PI3Ka"/>
    <property type="match status" value="1"/>
</dbReference>
<comment type="similarity">
    <text evidence="2">Belongs to the PI3/PI4-kinase family. Type III PI4K subfamily.</text>
</comment>
<accession>A0A1E4TGW8</accession>
<dbReference type="InterPro" id="IPR000403">
    <property type="entry name" value="PI3/4_kinase_cat_dom"/>
</dbReference>
<dbReference type="GO" id="GO:0061909">
    <property type="term" value="P:autophagosome-lysosome fusion"/>
    <property type="evidence" value="ECO:0007669"/>
    <property type="project" value="EnsemblFungi"/>
</dbReference>
<dbReference type="CDD" id="cd05167">
    <property type="entry name" value="PI4Kc_III_alpha"/>
    <property type="match status" value="1"/>
</dbReference>
<keyword evidence="11" id="KW-1185">Reference proteome</keyword>
<proteinExistence type="inferred from homology"/>
<evidence type="ECO:0000256" key="4">
    <source>
        <dbReference type="ARBA" id="ARBA00022679"/>
    </source>
</evidence>
<evidence type="ECO:0000256" key="5">
    <source>
        <dbReference type="ARBA" id="ARBA00022741"/>
    </source>
</evidence>
<dbReference type="FunFam" id="1.10.1070.11:FF:000022">
    <property type="entry name" value="Phosphatidylinositol 4-kinase stt4"/>
    <property type="match status" value="1"/>
</dbReference>
<reference evidence="11" key="1">
    <citation type="submission" date="2016-02" db="EMBL/GenBank/DDBJ databases">
        <title>Comparative genomics of biotechnologically important yeasts.</title>
        <authorList>
            <consortium name="DOE Joint Genome Institute"/>
            <person name="Riley R."/>
            <person name="Haridas S."/>
            <person name="Wolfe K.H."/>
            <person name="Lopes M.R."/>
            <person name="Hittinger C.T."/>
            <person name="Goker M."/>
            <person name="Salamov A."/>
            <person name="Wisecaver J."/>
            <person name="Long T.M."/>
            <person name="Aerts A.L."/>
            <person name="Barry K."/>
            <person name="Choi C."/>
            <person name="Clum A."/>
            <person name="Coughlan A.Y."/>
            <person name="Deshpande S."/>
            <person name="Douglass A.P."/>
            <person name="Hanson S.J."/>
            <person name="Klenk H.-P."/>
            <person name="Labutti K."/>
            <person name="Lapidus A."/>
            <person name="Lindquist E."/>
            <person name="Lipzen A."/>
            <person name="Meier-Kolthoff J.P."/>
            <person name="Ohm R.A."/>
            <person name="Otillar R.P."/>
            <person name="Pangilinan J."/>
            <person name="Peng Y."/>
            <person name="Rokas A."/>
            <person name="Rosa C.A."/>
            <person name="Scheuner C."/>
            <person name="Sibirny A.A."/>
            <person name="Slot J.C."/>
            <person name="Stielow J.B."/>
            <person name="Sun H."/>
            <person name="Kurtzman C.P."/>
            <person name="Blackwell M."/>
            <person name="Jeffries T.W."/>
            <person name="Grigoriev I.V."/>
        </authorList>
    </citation>
    <scope>NUCLEOTIDE SEQUENCE [LARGE SCALE GENOMIC DNA]</scope>
    <source>
        <strain evidence="11">NRRL Y-17796</strain>
    </source>
</reference>
<keyword evidence="6" id="KW-0418">Kinase</keyword>
<dbReference type="GO" id="GO:0060237">
    <property type="term" value="P:regulation of fungal-type cell wall organization"/>
    <property type="evidence" value="ECO:0007669"/>
    <property type="project" value="EnsemblFungi"/>
</dbReference>
<dbReference type="InterPro" id="IPR018936">
    <property type="entry name" value="PI3/4_kinase_CS"/>
</dbReference>
<evidence type="ECO:0000313" key="11">
    <source>
        <dbReference type="Proteomes" id="UP000095023"/>
    </source>
</evidence>
<dbReference type="GO" id="GO:0004430">
    <property type="term" value="F:1-phosphatidylinositol 4-kinase activity"/>
    <property type="evidence" value="ECO:0007669"/>
    <property type="project" value="UniProtKB-EC"/>
</dbReference>
<dbReference type="InterPro" id="IPR001263">
    <property type="entry name" value="PI3K_accessory_dom"/>
</dbReference>
<name>A0A1E4TGW8_9ASCO</name>
<dbReference type="InterPro" id="IPR042236">
    <property type="entry name" value="PI3K_accessory_sf"/>
</dbReference>
<dbReference type="SUPFAM" id="SSF48371">
    <property type="entry name" value="ARM repeat"/>
    <property type="match status" value="1"/>
</dbReference>
<organism evidence="10 11">
    <name type="scientific">Tortispora caseinolytica NRRL Y-17796</name>
    <dbReference type="NCBI Taxonomy" id="767744"/>
    <lineage>
        <taxon>Eukaryota</taxon>
        <taxon>Fungi</taxon>
        <taxon>Dikarya</taxon>
        <taxon>Ascomycota</taxon>
        <taxon>Saccharomycotina</taxon>
        <taxon>Trigonopsidomycetes</taxon>
        <taxon>Trigonopsidales</taxon>
        <taxon>Trigonopsidaceae</taxon>
        <taxon>Tortispora</taxon>
    </lineage>
</organism>
<dbReference type="Gene3D" id="3.30.1010.10">
    <property type="entry name" value="Phosphatidylinositol 3-kinase Catalytic Subunit, Chain A, domain 4"/>
    <property type="match status" value="1"/>
</dbReference>
<dbReference type="Gene3D" id="1.10.1070.11">
    <property type="entry name" value="Phosphatidylinositol 3-/4-kinase, catalytic domain"/>
    <property type="match status" value="1"/>
</dbReference>
<evidence type="ECO:0000313" key="10">
    <source>
        <dbReference type="EMBL" id="ODV91005.1"/>
    </source>
</evidence>
<feature type="domain" description="PIK helical" evidence="9">
    <location>
        <begin position="1326"/>
        <end position="1507"/>
    </location>
</feature>
<evidence type="ECO:0000256" key="7">
    <source>
        <dbReference type="ARBA" id="ARBA00022840"/>
    </source>
</evidence>
<dbReference type="EMBL" id="KV453842">
    <property type="protein sequence ID" value="ODV91005.1"/>
    <property type="molecule type" value="Genomic_DNA"/>
</dbReference>
<feature type="domain" description="PI3K/PI4K catalytic" evidence="8">
    <location>
        <begin position="1605"/>
        <end position="1873"/>
    </location>
</feature>
<evidence type="ECO:0000259" key="8">
    <source>
        <dbReference type="PROSITE" id="PS50290"/>
    </source>
</evidence>
<dbReference type="InterPro" id="IPR036940">
    <property type="entry name" value="PI3/4_kinase_cat_sf"/>
</dbReference>
<dbReference type="EC" id="2.7.1.67" evidence="3"/>
<dbReference type="GO" id="GO:0046854">
    <property type="term" value="P:phosphatidylinositol phosphate biosynthetic process"/>
    <property type="evidence" value="ECO:0007669"/>
    <property type="project" value="EnsemblFungi"/>
</dbReference>
<dbReference type="SMART" id="SM00146">
    <property type="entry name" value="PI3Kc"/>
    <property type="match status" value="1"/>
</dbReference>
<evidence type="ECO:0000256" key="2">
    <source>
        <dbReference type="ARBA" id="ARBA00006209"/>
    </source>
</evidence>
<dbReference type="GO" id="GO:0048015">
    <property type="term" value="P:phosphatidylinositol-mediated signaling"/>
    <property type="evidence" value="ECO:0007669"/>
    <property type="project" value="TreeGrafter"/>
</dbReference>
<dbReference type="GO" id="GO:0006995">
    <property type="term" value="P:cellular response to nitrogen starvation"/>
    <property type="evidence" value="ECO:0007669"/>
    <property type="project" value="EnsemblFungi"/>
</dbReference>
<evidence type="ECO:0000259" key="9">
    <source>
        <dbReference type="PROSITE" id="PS51545"/>
    </source>
</evidence>
<dbReference type="PROSITE" id="PS00916">
    <property type="entry name" value="PI3_4_KINASE_2"/>
    <property type="match status" value="1"/>
</dbReference>
<evidence type="ECO:0000256" key="1">
    <source>
        <dbReference type="ARBA" id="ARBA00001686"/>
    </source>
</evidence>
<dbReference type="InterPro" id="IPR015433">
    <property type="entry name" value="PI3/4_kinase"/>
</dbReference>
<dbReference type="GO" id="GO:0000422">
    <property type="term" value="P:autophagy of mitochondrion"/>
    <property type="evidence" value="ECO:0007669"/>
    <property type="project" value="EnsemblFungi"/>
</dbReference>
<dbReference type="GO" id="GO:0030866">
    <property type="term" value="P:cortical actin cytoskeleton organization"/>
    <property type="evidence" value="ECO:0007669"/>
    <property type="project" value="EnsemblFungi"/>
</dbReference>
<dbReference type="Pfam" id="PF00613">
    <property type="entry name" value="PI3Ka"/>
    <property type="match status" value="1"/>
</dbReference>
<dbReference type="SUPFAM" id="SSF56112">
    <property type="entry name" value="Protein kinase-like (PK-like)"/>
    <property type="match status" value="1"/>
</dbReference>
<dbReference type="OrthoDB" id="10264149at2759"/>
<gene>
    <name evidence="10" type="ORF">CANCADRAFT_115283</name>
</gene>
<dbReference type="GO" id="GO:0005524">
    <property type="term" value="F:ATP binding"/>
    <property type="evidence" value="ECO:0007669"/>
    <property type="project" value="UniProtKB-KW"/>
</dbReference>
<dbReference type="PROSITE" id="PS00915">
    <property type="entry name" value="PI3_4_KINASE_1"/>
    <property type="match status" value="1"/>
</dbReference>
<keyword evidence="4" id="KW-0808">Transferase</keyword>
<comment type="catalytic activity">
    <reaction evidence="1">
        <text>a 1,2-diacyl-sn-glycero-3-phospho-(1D-myo-inositol) + ATP = a 1,2-diacyl-sn-glycero-3-phospho-(1D-myo-inositol 4-phosphate) + ADP + H(+)</text>
        <dbReference type="Rhea" id="RHEA:19877"/>
        <dbReference type="ChEBI" id="CHEBI:15378"/>
        <dbReference type="ChEBI" id="CHEBI:30616"/>
        <dbReference type="ChEBI" id="CHEBI:57880"/>
        <dbReference type="ChEBI" id="CHEBI:58178"/>
        <dbReference type="ChEBI" id="CHEBI:456216"/>
        <dbReference type="EC" id="2.7.1.67"/>
    </reaction>
</comment>
<dbReference type="GO" id="GO:0140504">
    <property type="term" value="P:microlipophagy"/>
    <property type="evidence" value="ECO:0007669"/>
    <property type="project" value="EnsemblFungi"/>
</dbReference>
<dbReference type="Pfam" id="PF00454">
    <property type="entry name" value="PI3_PI4_kinase"/>
    <property type="match status" value="1"/>
</dbReference>
<keyword evidence="5" id="KW-0547">Nucleotide-binding</keyword>
<dbReference type="FunFam" id="1.25.40.70:FF:000011">
    <property type="entry name" value="Phosphatidylinositol 4-kinase alpha"/>
    <property type="match status" value="1"/>
</dbReference>
<dbReference type="InterPro" id="IPR011009">
    <property type="entry name" value="Kinase-like_dom_sf"/>
</dbReference>
<dbReference type="GO" id="GO:0005886">
    <property type="term" value="C:plasma membrane"/>
    <property type="evidence" value="ECO:0007669"/>
    <property type="project" value="EnsemblFungi"/>
</dbReference>
<dbReference type="PROSITE" id="PS51545">
    <property type="entry name" value="PIK_HELICAL"/>
    <property type="match status" value="1"/>
</dbReference>
<dbReference type="PROSITE" id="PS50290">
    <property type="entry name" value="PI3_4_KINASE_3"/>
    <property type="match status" value="1"/>
</dbReference>
<dbReference type="PANTHER" id="PTHR10048">
    <property type="entry name" value="PHOSPHATIDYLINOSITOL KINASE"/>
    <property type="match status" value="1"/>
</dbReference>
<dbReference type="InterPro" id="IPR016024">
    <property type="entry name" value="ARM-type_fold"/>
</dbReference>
<evidence type="ECO:0000256" key="6">
    <source>
        <dbReference type="ARBA" id="ARBA00022777"/>
    </source>
</evidence>
<protein>
    <recommendedName>
        <fullName evidence="3">1-phosphatidylinositol 4-kinase</fullName>
        <ecNumber evidence="3">2.7.1.67</ecNumber>
    </recommendedName>
</protein>
<dbReference type="Proteomes" id="UP000095023">
    <property type="component" value="Unassembled WGS sequence"/>
</dbReference>
<evidence type="ECO:0000256" key="3">
    <source>
        <dbReference type="ARBA" id="ARBA00012169"/>
    </source>
</evidence>
<sequence length="1889" mass="213502">MDPQCLGLECTLREACLSKLSSAVMPSSDHMSAYSALFSELNLANGSLSNGKHSKKSEMSSFYQCKPDEVLMALCSSADRIQDISRAEALLDRIVQSLNVSTLSKVDRSPLEYVSNLVLGLLSLRYNFSSLEDRISDLLFDFLKHTLDDIQLINQDSFDDSLIYLEILHGVLISLSKNHAKISCSFKIHLLQLIEHIFADDFIEVVTDACSMLSQPATSADSSQSVCYSFWFFSYLSSKVLSSFVQDLVITSSAYTSSSSEESHPYALLEQLVTTAQFVDDIEIGDSNRLLKLAQTIAQTALRLVESGSSYCMISSFEDLRFSMDTKSYALAVASMSYQTPCSLSSYLHDIVKATLDSDAQMQDFDLASVVYLVIVMASASHSDLVTMFAKQLPTFILRGNASKEHILCAAKYLGLAMKSVSQDVIVSTLYVLANMISEFDETINRNSNALVPLATGRAALPDTQNDLARFYTASSNVIVTNGANYEMRNEIEDKIVTCIVGMVSQYNDTVISALTATILTQKLSPRSQRAVDLYIIEGLARICPYLTIREFKPVIKLFTRLNSTSSITGNSKLIDTIKQARIIVSRALSPGNALFESYLTELLSSIVSKTSSESQSRHPQHGSSKKLRQSANELSHIIAPLAELLPDDSQPAFKTADNQLNTLFRSAWFNLAAHGFTIELEMVKSDIVYMRRIARNSPPLVSEISAYQLDSQLELNTILRRSSDGNFHDLRHYLMNTLHLNSYEIKQLSISKQIFIGAMLLLEILRAQSGSCSKAILYFLDPGFKAADGSKIIYSVLDIILKEYISGCAVTITKSAVPSVTEQARELLIACCHRLKTVQDAAFYAFDKLLNAFPSVLCYRECMFVLLELIDIMWSSCMDMYTEEYFPHSKFHSPSYQFDLQLSDSYEQRRDTLLSFQKKAKEWVLFVIDSMSYSIKSVLQSYLLQEDDHFIGKISAGRAFALEMGKIVSPNDRERYLVETASTGLGSSAVSDFLAQYSRLQIRVYVIGQDSDEAKRFEDEKQGLITELKRIVNSYQEGTAVPISHTREVIMTTAGLIIRNANRNCYDLVCLLVSIPFAAFTHSTFELAFPVWFWIASQNVNLRIFIFSRVCFEFDWSVREGKGLYSKHFDKPPVFCQKMEYKPSKVDEIRYEEKLILNSFEPHILACRILYSMYHASKLISLDVEFMLARALGDAIDNFHNASFHPLARYPRFEMILYALKFFTQSSAFTEKEKTLWYEKILASALTCYEVYPCYPYGGNRLRLIAELGLLNELILVVEQLNCVGAKLQQLRTLFVLFLAEDISKIGVWLDPVSMSYVRGSKEADIAKHALGRIHSTFFTDVWTYNPLLARNLRRIYPNAFPSELISKAILSAPERLISHPELVEDYLSASPVEARHWLLLWKPCEPITAINLLMKHSGDPYVTQYAMRSFQSFSHDITFFYVPQLVQGLRQDPLGYVEKLILETAKLSSLFAHQIIWNILANRYKDEDAEKPDALKPVFDRVMSEVINSLEDDERDFYDREFTFFDEVTSISGKLKPYIKKSKAEKKAKIDEEMSKIELLPDVYLPSNPDGVVVGIDRRAGKPLQSHAKAPFLATFRIRRDEQILNMDDMDEGGVPHEKKMKVTKEVWHSAIFKVGDDCRQDVLALQLISVFRSIFEANGLALYVFPYRVTATGPGCGVIDVLPHSISRDMLGREAVNGLHAYFISKYGSEESIAYQEARMNFVQSLAAYSVISYLLQFKDRHNGNIMYDDDGHILHIDFGFCFDIVPGGVKFEAAPFKLTHEMVQVLGGNSRTQSFLWFEELCIKAYLASRPYAKEIIGVVEAMLDSGLPCFKGITTIKKLRQRFQLQKSDKSAAEFMRGLIRKSYESIYTKGYDEFQRITNGIPY</sequence>
<dbReference type="FunFam" id="3.30.1010.10:FF:000014">
    <property type="entry name" value="Phosphatidylinositol 4-kinase STT4"/>
    <property type="match status" value="1"/>
</dbReference>
<dbReference type="Gene3D" id="1.25.40.70">
    <property type="entry name" value="Phosphatidylinositol 3-kinase, accessory domain (PIK)"/>
    <property type="match status" value="1"/>
</dbReference>
<dbReference type="GO" id="GO:0005737">
    <property type="term" value="C:cytoplasm"/>
    <property type="evidence" value="ECO:0007669"/>
    <property type="project" value="TreeGrafter"/>
</dbReference>